<feature type="domain" description="Intradiol ring-cleavage dioxygenases" evidence="5">
    <location>
        <begin position="61"/>
        <end position="89"/>
    </location>
</feature>
<dbReference type="Pfam" id="PF00775">
    <property type="entry name" value="Dioxygenase_C"/>
    <property type="match status" value="1"/>
</dbReference>
<dbReference type="EMBL" id="LYBM01000006">
    <property type="protein sequence ID" value="ODA35123.1"/>
    <property type="molecule type" value="Genomic_DNA"/>
</dbReference>
<sequence length="187" mass="21332">MKRRIFLGALGVMSLPVIWASTRKSLTPQQAEGPFYPSGNIPENSNLILNNENIMGEEMQLTGAVSDTFGRPLSNARVEIWQCDAQGIYNHQRQPGNEQFDPSFSGAGSCLTDDSGKFRFDTIYPYPYPGRPPHIHVKIWSQGKERLTTQLYLPVKSVEHFDTKPRLRLSVEKIDEKRWTSRFDFVV</sequence>
<evidence type="ECO:0000256" key="2">
    <source>
        <dbReference type="ARBA" id="ARBA00022964"/>
    </source>
</evidence>
<proteinExistence type="inferred from homology"/>
<dbReference type="InterPro" id="IPR050770">
    <property type="entry name" value="Intradiol_RC_Dioxygenase"/>
</dbReference>
<dbReference type="SUPFAM" id="SSF49482">
    <property type="entry name" value="Aromatic compound dioxygenase"/>
    <property type="match status" value="1"/>
</dbReference>
<feature type="chain" id="PRO_5008673320" description="Intradiol ring-cleavage dioxygenases domain-containing protein" evidence="4">
    <location>
        <begin position="20"/>
        <end position="187"/>
    </location>
</feature>
<dbReference type="PROSITE" id="PS00083">
    <property type="entry name" value="INTRADIOL_DIOXYGENAS"/>
    <property type="match status" value="1"/>
</dbReference>
<dbReference type="GO" id="GO:0016702">
    <property type="term" value="F:oxidoreductase activity, acting on single donors with incorporation of molecular oxygen, incorporation of two atoms of oxygen"/>
    <property type="evidence" value="ECO:0007669"/>
    <property type="project" value="InterPro"/>
</dbReference>
<evidence type="ECO:0000256" key="4">
    <source>
        <dbReference type="SAM" id="SignalP"/>
    </source>
</evidence>
<dbReference type="OrthoDB" id="9805815at2"/>
<gene>
    <name evidence="6" type="ORF">A8L45_05445</name>
</gene>
<dbReference type="InterPro" id="IPR000627">
    <property type="entry name" value="Intradiol_dOase_C"/>
</dbReference>
<dbReference type="PANTHER" id="PTHR33711">
    <property type="entry name" value="DIOXYGENASE, PUTATIVE (AFU_ORTHOLOGUE AFUA_2G02910)-RELATED"/>
    <property type="match status" value="1"/>
</dbReference>
<evidence type="ECO:0000259" key="5">
    <source>
        <dbReference type="PROSITE" id="PS00083"/>
    </source>
</evidence>
<dbReference type="RefSeq" id="WP_068900033.1">
    <property type="nucleotide sequence ID" value="NZ_JBHUIF010000013.1"/>
</dbReference>
<dbReference type="Gene3D" id="2.60.130.10">
    <property type="entry name" value="Aromatic compound dioxygenase"/>
    <property type="match status" value="1"/>
</dbReference>
<dbReference type="GO" id="GO:0008199">
    <property type="term" value="F:ferric iron binding"/>
    <property type="evidence" value="ECO:0007669"/>
    <property type="project" value="InterPro"/>
</dbReference>
<dbReference type="Proteomes" id="UP000094936">
    <property type="component" value="Unassembled WGS sequence"/>
</dbReference>
<keyword evidence="4" id="KW-0732">Signal</keyword>
<evidence type="ECO:0000313" key="6">
    <source>
        <dbReference type="EMBL" id="ODA35123.1"/>
    </source>
</evidence>
<comment type="caution">
    <text evidence="6">The sequence shown here is derived from an EMBL/GenBank/DDBJ whole genome shotgun (WGS) entry which is preliminary data.</text>
</comment>
<dbReference type="InterPro" id="IPR015889">
    <property type="entry name" value="Intradiol_dOase_core"/>
</dbReference>
<accession>A0A1C3EPH9</accession>
<keyword evidence="7" id="KW-1185">Reference proteome</keyword>
<dbReference type="PANTHER" id="PTHR33711:SF9">
    <property type="entry name" value="PROTOCATECHUATE 3,4-DIOXYGENASE ALPHA CHAIN"/>
    <property type="match status" value="1"/>
</dbReference>
<protein>
    <recommendedName>
        <fullName evidence="5">Intradiol ring-cleavage dioxygenases domain-containing protein</fullName>
    </recommendedName>
</protein>
<organism evidence="6 7">
    <name type="scientific">Veronia pacifica</name>
    <dbReference type="NCBI Taxonomy" id="1080227"/>
    <lineage>
        <taxon>Bacteria</taxon>
        <taxon>Pseudomonadati</taxon>
        <taxon>Pseudomonadota</taxon>
        <taxon>Gammaproteobacteria</taxon>
        <taxon>Vibrionales</taxon>
        <taxon>Vibrionaceae</taxon>
        <taxon>Veronia</taxon>
    </lineage>
</organism>
<keyword evidence="2" id="KW-0223">Dioxygenase</keyword>
<dbReference type="STRING" id="1080227.A8L45_05445"/>
<name>A0A1C3EPH9_9GAMM</name>
<feature type="signal peptide" evidence="4">
    <location>
        <begin position="1"/>
        <end position="19"/>
    </location>
</feature>
<dbReference type="AlphaFoldDB" id="A0A1C3EPH9"/>
<evidence type="ECO:0000313" key="7">
    <source>
        <dbReference type="Proteomes" id="UP000094936"/>
    </source>
</evidence>
<evidence type="ECO:0000256" key="1">
    <source>
        <dbReference type="ARBA" id="ARBA00007825"/>
    </source>
</evidence>
<reference evidence="6 7" key="1">
    <citation type="submission" date="2016-05" db="EMBL/GenBank/DDBJ databases">
        <title>Genomic Taxonomy of the Vibrionaceae.</title>
        <authorList>
            <person name="Gomez-Gil B."/>
            <person name="Enciso-Ibarra J."/>
        </authorList>
    </citation>
    <scope>NUCLEOTIDE SEQUENCE [LARGE SCALE GENOMIC DNA]</scope>
    <source>
        <strain evidence="6 7">CAIM 1920</strain>
    </source>
</reference>
<comment type="similarity">
    <text evidence="1">Belongs to the intradiol ring-cleavage dioxygenase family.</text>
</comment>
<evidence type="ECO:0000256" key="3">
    <source>
        <dbReference type="ARBA" id="ARBA00023002"/>
    </source>
</evidence>
<keyword evidence="3" id="KW-0560">Oxidoreductase</keyword>